<feature type="compositionally biased region" description="Pro residues" evidence="1">
    <location>
        <begin position="143"/>
        <end position="152"/>
    </location>
</feature>
<accession>A0A9P6N5J5</accession>
<protein>
    <submittedName>
        <fullName evidence="2">Uncharacterized protein</fullName>
    </submittedName>
</protein>
<sequence>MLGAEDVGNVGAILQEVIKMLKNLPTGGYQGLNTSVRAAEITATPAGSFWCDKVAFHNAVTLAKHGLRVLAQAELQPSLPPDTLLATVLAGVQAIEAKVNALMLDSANRNPAPLPPKGPTFAQAAQKGTASGKTHNRPMATPKAPPRPPLPAKFPSLSLIQSSTDKDAYVKMNSEAAMLREKINCTLARALLACHPTGPPNVQIWALAHNRFTGEIQIQLHSQEDISAIEALPDQGWVADVNPQLRLKVQIFPIIVHGVPTVFNPANPHHLQELMGENVGVLDTLQCALWLNQSSILAKKTHSSIILHLTNPHHANLAI</sequence>
<dbReference type="EMBL" id="MU167703">
    <property type="protein sequence ID" value="KAG0139213.1"/>
    <property type="molecule type" value="Genomic_DNA"/>
</dbReference>
<dbReference type="Proteomes" id="UP000886653">
    <property type="component" value="Unassembled WGS sequence"/>
</dbReference>
<evidence type="ECO:0000256" key="1">
    <source>
        <dbReference type="SAM" id="MobiDB-lite"/>
    </source>
</evidence>
<proteinExistence type="predicted"/>
<evidence type="ECO:0000313" key="3">
    <source>
        <dbReference type="Proteomes" id="UP000886653"/>
    </source>
</evidence>
<reference evidence="2" key="1">
    <citation type="submission" date="2013-11" db="EMBL/GenBank/DDBJ databases">
        <title>Genome sequence of the fusiform rust pathogen reveals effectors for host alternation and coevolution with pine.</title>
        <authorList>
            <consortium name="DOE Joint Genome Institute"/>
            <person name="Smith K."/>
            <person name="Pendleton A."/>
            <person name="Kubisiak T."/>
            <person name="Anderson C."/>
            <person name="Salamov A."/>
            <person name="Aerts A."/>
            <person name="Riley R."/>
            <person name="Clum A."/>
            <person name="Lindquist E."/>
            <person name="Ence D."/>
            <person name="Campbell M."/>
            <person name="Kronenberg Z."/>
            <person name="Feau N."/>
            <person name="Dhillon B."/>
            <person name="Hamelin R."/>
            <person name="Burleigh J."/>
            <person name="Smith J."/>
            <person name="Yandell M."/>
            <person name="Nelson C."/>
            <person name="Grigoriev I."/>
            <person name="Davis J."/>
        </authorList>
    </citation>
    <scope>NUCLEOTIDE SEQUENCE</scope>
    <source>
        <strain evidence="2">G11</strain>
    </source>
</reference>
<feature type="region of interest" description="Disordered" evidence="1">
    <location>
        <begin position="110"/>
        <end position="155"/>
    </location>
</feature>
<name>A0A9P6N5J5_9BASI</name>
<organism evidence="2 3">
    <name type="scientific">Cronartium quercuum f. sp. fusiforme G11</name>
    <dbReference type="NCBI Taxonomy" id="708437"/>
    <lineage>
        <taxon>Eukaryota</taxon>
        <taxon>Fungi</taxon>
        <taxon>Dikarya</taxon>
        <taxon>Basidiomycota</taxon>
        <taxon>Pucciniomycotina</taxon>
        <taxon>Pucciniomycetes</taxon>
        <taxon>Pucciniales</taxon>
        <taxon>Coleosporiaceae</taxon>
        <taxon>Cronartium</taxon>
    </lineage>
</organism>
<evidence type="ECO:0000313" key="2">
    <source>
        <dbReference type="EMBL" id="KAG0139213.1"/>
    </source>
</evidence>
<gene>
    <name evidence="2" type="ORF">CROQUDRAFT_101945</name>
</gene>
<comment type="caution">
    <text evidence="2">The sequence shown here is derived from an EMBL/GenBank/DDBJ whole genome shotgun (WGS) entry which is preliminary data.</text>
</comment>
<dbReference type="AlphaFoldDB" id="A0A9P6N5J5"/>
<keyword evidence="3" id="KW-1185">Reference proteome</keyword>
<dbReference type="OrthoDB" id="2914250at2759"/>